<keyword evidence="1" id="KW-1133">Transmembrane helix</keyword>
<protein>
    <recommendedName>
        <fullName evidence="2">EamA domain-containing protein</fullName>
    </recommendedName>
</protein>
<feature type="transmembrane region" description="Helical" evidence="1">
    <location>
        <begin position="182"/>
        <end position="201"/>
    </location>
</feature>
<dbReference type="PANTHER" id="PTHR22911:SF137">
    <property type="entry name" value="SOLUTE CARRIER FAMILY 35 MEMBER G2-RELATED"/>
    <property type="match status" value="1"/>
</dbReference>
<feature type="transmembrane region" description="Helical" evidence="1">
    <location>
        <begin position="150"/>
        <end position="170"/>
    </location>
</feature>
<evidence type="ECO:0000313" key="4">
    <source>
        <dbReference type="Proteomes" id="UP000001304"/>
    </source>
</evidence>
<dbReference type="KEGG" id="iag:Igag_1314"/>
<dbReference type="STRING" id="583356.Igag_1314"/>
<dbReference type="InterPro" id="IPR000620">
    <property type="entry name" value="EamA_dom"/>
</dbReference>
<dbReference type="HOGENOM" id="CLU_1029031_0_0_2"/>
<name>E0SPR2_IGNAA</name>
<dbReference type="BioCyc" id="IAGG583356:GHAH-1298-MONOMER"/>
<dbReference type="SUPFAM" id="SSF103481">
    <property type="entry name" value="Multidrug resistance efflux transporter EmrE"/>
    <property type="match status" value="2"/>
</dbReference>
<dbReference type="AlphaFoldDB" id="E0SPR2"/>
<feature type="transmembrane region" description="Helical" evidence="1">
    <location>
        <begin position="120"/>
        <end position="138"/>
    </location>
</feature>
<feature type="domain" description="EamA" evidence="2">
    <location>
        <begin position="1"/>
        <end position="137"/>
    </location>
</feature>
<proteinExistence type="predicted"/>
<feature type="transmembrane region" description="Helical" evidence="1">
    <location>
        <begin position="34"/>
        <end position="52"/>
    </location>
</feature>
<keyword evidence="1" id="KW-0812">Transmembrane</keyword>
<feature type="transmembrane region" description="Helical" evidence="1">
    <location>
        <begin position="231"/>
        <end position="255"/>
    </location>
</feature>
<feature type="transmembrane region" description="Helical" evidence="1">
    <location>
        <begin position="267"/>
        <end position="287"/>
    </location>
</feature>
<reference evidence="3 4" key="1">
    <citation type="journal article" date="2010" name="Stand. Genomic Sci.">
        <title>Complete genome sequence of Ignisphaera aggregans type strain (AQ1.S1).</title>
        <authorList>
            <person name="Goker M."/>
            <person name="Held B."/>
            <person name="Lapidus A."/>
            <person name="Nolan M."/>
            <person name="Spring S."/>
            <person name="Yasawong M."/>
            <person name="Lucas S."/>
            <person name="Glavina Del Rio T."/>
            <person name="Tice H."/>
            <person name="Cheng J.F."/>
            <person name="Goodwin L."/>
            <person name="Tapia R."/>
            <person name="Pitluck S."/>
            <person name="Liolios K."/>
            <person name="Ivanova N."/>
            <person name="Mavromatis K."/>
            <person name="Mikhailova N."/>
            <person name="Pati A."/>
            <person name="Chen A."/>
            <person name="Palaniappan K."/>
            <person name="Brambilla E."/>
            <person name="Land M."/>
            <person name="Hauser L."/>
            <person name="Chang Y.J."/>
            <person name="Jeffries C.D."/>
            <person name="Brettin T."/>
            <person name="Detter J.C."/>
            <person name="Han C."/>
            <person name="Rohde M."/>
            <person name="Sikorski J."/>
            <person name="Woyke T."/>
            <person name="Bristow J."/>
            <person name="Eisen J.A."/>
            <person name="Markowitz V."/>
            <person name="Hugenholtz P."/>
            <person name="Kyrpides N.C."/>
            <person name="Klenk H.P."/>
        </authorList>
    </citation>
    <scope>NUCLEOTIDE SEQUENCE [LARGE SCALE GENOMIC DNA]</scope>
    <source>
        <strain evidence="4">DSM 17230 / JCM 13409 / AQ1.S1</strain>
    </source>
</reference>
<gene>
    <name evidence="3" type="ordered locus">Igag_1314</name>
</gene>
<dbReference type="EMBL" id="CP002098">
    <property type="protein sequence ID" value="ADM28118.1"/>
    <property type="molecule type" value="Genomic_DNA"/>
</dbReference>
<keyword evidence="4" id="KW-1185">Reference proteome</keyword>
<feature type="domain" description="EamA" evidence="2">
    <location>
        <begin position="152"/>
        <end position="286"/>
    </location>
</feature>
<dbReference type="PANTHER" id="PTHR22911">
    <property type="entry name" value="ACYL-MALONYL CONDENSING ENZYME-RELATED"/>
    <property type="match status" value="1"/>
</dbReference>
<evidence type="ECO:0000313" key="3">
    <source>
        <dbReference type="EMBL" id="ADM28118.1"/>
    </source>
</evidence>
<evidence type="ECO:0000256" key="1">
    <source>
        <dbReference type="SAM" id="Phobius"/>
    </source>
</evidence>
<feature type="transmembrane region" description="Helical" evidence="1">
    <location>
        <begin position="91"/>
        <end position="113"/>
    </location>
</feature>
<dbReference type="Proteomes" id="UP000001304">
    <property type="component" value="Chromosome"/>
</dbReference>
<dbReference type="InterPro" id="IPR037185">
    <property type="entry name" value="EmrE-like"/>
</dbReference>
<evidence type="ECO:0000259" key="2">
    <source>
        <dbReference type="Pfam" id="PF00892"/>
    </source>
</evidence>
<keyword evidence="1" id="KW-0472">Membrane</keyword>
<accession>E0SPR2</accession>
<feature type="transmembrane region" description="Helical" evidence="1">
    <location>
        <begin position="64"/>
        <end position="85"/>
    </location>
</feature>
<dbReference type="Pfam" id="PF00892">
    <property type="entry name" value="EamA"/>
    <property type="match status" value="2"/>
</dbReference>
<sequence>MIGIICAVIASLLWSLNPAIIQRYRYVVRPTLFTGLRGLFAFLGLLPIVLIFSHNMFSSVSIKAILFIIASAVLGPGVGDTAYAISIKLVGGSLAVVISYTYIFVAQFLAVVFLGERFTWLVAVGTALAFIGIVIALYRNTDSSTSKSSMAIGILYAAISSITWGIASFMIKPIYSEIPDPLTISLTRIGIVTILFISIGLREIGSFSEVRGQIAPAAITGILGWSLGMSLYVYAIGVAGVTITVTATALTPIASQITIALINKTKISWRYIAGSTLVATGIILLAINT</sequence>
<dbReference type="GO" id="GO:0016020">
    <property type="term" value="C:membrane"/>
    <property type="evidence" value="ECO:0007669"/>
    <property type="project" value="InterPro"/>
</dbReference>
<organism evidence="3 4">
    <name type="scientific">Ignisphaera aggregans (strain DSM 17230 / JCM 13409 / AQ1.S1)</name>
    <dbReference type="NCBI Taxonomy" id="583356"/>
    <lineage>
        <taxon>Archaea</taxon>
        <taxon>Thermoproteota</taxon>
        <taxon>Thermoprotei</taxon>
        <taxon>Desulfurococcales</taxon>
        <taxon>Desulfurococcaceae</taxon>
        <taxon>Ignisphaera</taxon>
    </lineage>
</organism>